<evidence type="ECO:0000313" key="1">
    <source>
        <dbReference type="EMBL" id="KAA6232277.1"/>
    </source>
</evidence>
<evidence type="ECO:0000313" key="3">
    <source>
        <dbReference type="Proteomes" id="UP000327458"/>
    </source>
</evidence>
<reference evidence="2 4" key="2">
    <citation type="submission" date="2019-11" db="EMBL/GenBank/DDBJ databases">
        <title>Green- and brown-colored morphotypes of Chlorobia in the stratified aquatic ecosystems of Kandalaksha Gulf (White Sea): A model for study of the accessory genome evolution.</title>
        <authorList>
            <person name="Grouzdev D.S."/>
        </authorList>
    </citation>
    <scope>NUCLEOTIDE SEQUENCE [LARGE SCALE GENOMIC DNA]</scope>
    <source>
        <strain evidence="2 4">ZM</strain>
    </source>
</reference>
<gene>
    <name evidence="1" type="ORF">FP507_03605</name>
    <name evidence="2" type="ORF">GJ685_08030</name>
</gene>
<evidence type="ECO:0000313" key="2">
    <source>
        <dbReference type="EMBL" id="MWV55000.1"/>
    </source>
</evidence>
<proteinExistence type="predicted"/>
<dbReference type="RefSeq" id="WP_126343173.1">
    <property type="nucleotide sequence ID" value="NZ_CP041698.1"/>
</dbReference>
<organism evidence="1 3">
    <name type="scientific">Chlorobium phaeovibrioides</name>
    <dbReference type="NCBI Taxonomy" id="1094"/>
    <lineage>
        <taxon>Bacteria</taxon>
        <taxon>Pseudomonadati</taxon>
        <taxon>Chlorobiota</taxon>
        <taxon>Chlorobiia</taxon>
        <taxon>Chlorobiales</taxon>
        <taxon>Chlorobiaceae</taxon>
        <taxon>Chlorobium/Pelodictyon group</taxon>
        <taxon>Chlorobium</taxon>
    </lineage>
</organism>
<reference evidence="1 3" key="1">
    <citation type="submission" date="2019-07" db="EMBL/GenBank/DDBJ databases">
        <title>Draft genome Sequence of Chlorobium phaeovibrioides sp. strain PhvTcv-s14, from the Phylum Chlorobi.</title>
        <authorList>
            <person name="Babenko V."/>
            <person name="Boldyreva D."/>
            <person name="Kanygina A."/>
            <person name="Selezneva O."/>
            <person name="Akopiyan T."/>
            <person name="Lunina O."/>
        </authorList>
    </citation>
    <scope>NUCLEOTIDE SEQUENCE [LARGE SCALE GENOMIC DNA]</scope>
    <source>
        <strain evidence="1 3">GrTcv12</strain>
    </source>
</reference>
<dbReference type="EMBL" id="VMRG01000001">
    <property type="protein sequence ID" value="KAA6232277.1"/>
    <property type="molecule type" value="Genomic_DNA"/>
</dbReference>
<keyword evidence="4" id="KW-1185">Reference proteome</keyword>
<dbReference type="EMBL" id="WUBZ01000030">
    <property type="protein sequence ID" value="MWV55000.1"/>
    <property type="molecule type" value="Genomic_DNA"/>
</dbReference>
<dbReference type="Proteomes" id="UP000489351">
    <property type="component" value="Unassembled WGS sequence"/>
</dbReference>
<sequence length="64" mass="7038">MPLLALLNKGTIRIYDHIDQNHPQLEDVAEAEERASPAMGYRIEAGNGANALRMGSQALKTKTF</sequence>
<dbReference type="Proteomes" id="UP000327458">
    <property type="component" value="Unassembled WGS sequence"/>
</dbReference>
<name>A0A5M8IB57_CHLPH</name>
<evidence type="ECO:0000313" key="4">
    <source>
        <dbReference type="Proteomes" id="UP000489351"/>
    </source>
</evidence>
<dbReference type="AlphaFoldDB" id="A0A5M8IB57"/>
<protein>
    <submittedName>
        <fullName evidence="1">Uncharacterized protein</fullName>
    </submittedName>
</protein>
<comment type="caution">
    <text evidence="1">The sequence shown here is derived from an EMBL/GenBank/DDBJ whole genome shotgun (WGS) entry which is preliminary data.</text>
</comment>
<accession>A0A5M8IB57</accession>